<comment type="caution">
    <text evidence="2">The sequence shown here is derived from an EMBL/GenBank/DDBJ whole genome shotgun (WGS) entry which is preliminary data.</text>
</comment>
<reference evidence="2 3" key="1">
    <citation type="submission" date="2016-03" db="EMBL/GenBank/DDBJ databases">
        <title>Comparative genomics of the ectomycorrhizal sister species Rhizopogon vinicolor and Rhizopogon vesiculosus (Basidiomycota: Boletales) reveals a divergence of the mating type B locus.</title>
        <authorList>
            <person name="Mujic A.B."/>
            <person name="Kuo A."/>
            <person name="Tritt A."/>
            <person name="Lipzen A."/>
            <person name="Chen C."/>
            <person name="Johnson J."/>
            <person name="Sharma A."/>
            <person name="Barry K."/>
            <person name="Grigoriev I.V."/>
            <person name="Spatafora J.W."/>
        </authorList>
    </citation>
    <scope>NUCLEOTIDE SEQUENCE [LARGE SCALE GENOMIC DNA]</scope>
    <source>
        <strain evidence="2 3">AM-OR11-056</strain>
    </source>
</reference>
<dbReference type="GO" id="GO:0005634">
    <property type="term" value="C:nucleus"/>
    <property type="evidence" value="ECO:0007669"/>
    <property type="project" value="TreeGrafter"/>
</dbReference>
<keyword evidence="3" id="KW-1185">Reference proteome</keyword>
<evidence type="ECO:0000313" key="2">
    <source>
        <dbReference type="EMBL" id="OJA09723.1"/>
    </source>
</evidence>
<feature type="region of interest" description="Disordered" evidence="1">
    <location>
        <begin position="433"/>
        <end position="453"/>
    </location>
</feature>
<dbReference type="OrthoDB" id="2011986at2759"/>
<dbReference type="GO" id="GO:0005737">
    <property type="term" value="C:cytoplasm"/>
    <property type="evidence" value="ECO:0007669"/>
    <property type="project" value="TreeGrafter"/>
</dbReference>
<evidence type="ECO:0000313" key="3">
    <source>
        <dbReference type="Proteomes" id="UP000183567"/>
    </source>
</evidence>
<sequence length="453" mass="51408">MSAPVAQEELPILEAVINIRNRLTALKRDRAEFLKPSDVNALYQAVVKQVTKLNDVRDDNTTYNNRVDTTLADVFSLLSLCYLTLGRTKECPAVYSQLASMRQILSHMEESGVYNESDLAPFHRRLSELRSIVQHDAESGKHPEAMTKLLERQFNECDTIVRSLQDSLAVLSVELIPIHERLVTVRRQLVALAAKEGSHKAELKPIAEELRKIDSKRVDGKFLGPGGIMPASQALCSSLLEECFDILQQIKAQEESKNVASSLKPIHDRLDQLRAELENLVLTHRWSLRETDLYNYSMSLHEIDKMRIDGKFVDAEGNRPPGQYVLLYLLRRCYGLIYRLLSSSEPVSEELIPIANKLSTVKKCLNEVYKFGGPFTPRDLYPYQLALHQIDCMRKDGKFVGVGGNIPEGQGIVMAHLNECHELLEMLKDSESMNEDDQYYDDDEDEIETTVAE</sequence>
<gene>
    <name evidence="2" type="ORF">AZE42_08797</name>
</gene>
<accession>A0A1J8PPJ0</accession>
<dbReference type="AlphaFoldDB" id="A0A1J8PPJ0"/>
<dbReference type="InterPro" id="IPR018810">
    <property type="entry name" value="UPF0662"/>
</dbReference>
<dbReference type="Proteomes" id="UP000183567">
    <property type="component" value="Unassembled WGS sequence"/>
</dbReference>
<evidence type="ECO:0000256" key="1">
    <source>
        <dbReference type="SAM" id="MobiDB-lite"/>
    </source>
</evidence>
<name>A0A1J8PPJ0_9AGAM</name>
<dbReference type="PANTHER" id="PTHR28086">
    <property type="entry name" value="UPF0662 PROTEIN YPL260W"/>
    <property type="match status" value="1"/>
</dbReference>
<dbReference type="Pfam" id="PF10303">
    <property type="entry name" value="DUF2408"/>
    <property type="match status" value="1"/>
</dbReference>
<proteinExistence type="predicted"/>
<dbReference type="STRING" id="180088.A0A1J8PPJ0"/>
<organism evidence="2 3">
    <name type="scientific">Rhizopogon vesiculosus</name>
    <dbReference type="NCBI Taxonomy" id="180088"/>
    <lineage>
        <taxon>Eukaryota</taxon>
        <taxon>Fungi</taxon>
        <taxon>Dikarya</taxon>
        <taxon>Basidiomycota</taxon>
        <taxon>Agaricomycotina</taxon>
        <taxon>Agaricomycetes</taxon>
        <taxon>Agaricomycetidae</taxon>
        <taxon>Boletales</taxon>
        <taxon>Suillineae</taxon>
        <taxon>Rhizopogonaceae</taxon>
        <taxon>Rhizopogon</taxon>
    </lineage>
</organism>
<dbReference type="PANTHER" id="PTHR28086:SF1">
    <property type="entry name" value="CU(2+) SUPPRESSING AND BLEOMYCIN SENSITIVE PROTEIN 1"/>
    <property type="match status" value="1"/>
</dbReference>
<dbReference type="EMBL" id="LVVM01005808">
    <property type="protein sequence ID" value="OJA09723.1"/>
    <property type="molecule type" value="Genomic_DNA"/>
</dbReference>
<protein>
    <submittedName>
        <fullName evidence="2">Uncharacterized protein</fullName>
    </submittedName>
</protein>